<dbReference type="NCBIfam" id="NF004824">
    <property type="entry name" value="PRK06180.1"/>
    <property type="match status" value="1"/>
</dbReference>
<dbReference type="EMBL" id="JADIKI010000021">
    <property type="protein sequence ID" value="MFK2853197.1"/>
    <property type="molecule type" value="Genomic_DNA"/>
</dbReference>
<proteinExistence type="inferred from homology"/>
<dbReference type="InterPro" id="IPR051911">
    <property type="entry name" value="SDR_oxidoreductase"/>
</dbReference>
<gene>
    <name evidence="5" type="ORF">ISP18_01135</name>
</gene>
<dbReference type="Proteomes" id="UP001620409">
    <property type="component" value="Unassembled WGS sequence"/>
</dbReference>
<accession>A0ABW8IDG7</accession>
<dbReference type="Gene3D" id="3.40.50.720">
    <property type="entry name" value="NAD(P)-binding Rossmann-like Domain"/>
    <property type="match status" value="1"/>
</dbReference>
<dbReference type="RefSeq" id="WP_380016199.1">
    <property type="nucleotide sequence ID" value="NZ_JADIKI010000021.1"/>
</dbReference>
<evidence type="ECO:0000256" key="1">
    <source>
        <dbReference type="ARBA" id="ARBA00006484"/>
    </source>
</evidence>
<evidence type="ECO:0000256" key="2">
    <source>
        <dbReference type="ARBA" id="ARBA00023002"/>
    </source>
</evidence>
<feature type="domain" description="Ketoreductase" evidence="4">
    <location>
        <begin position="6"/>
        <end position="187"/>
    </location>
</feature>
<comment type="similarity">
    <text evidence="1 3">Belongs to the short-chain dehydrogenases/reductases (SDR) family.</text>
</comment>
<dbReference type="SMART" id="SM00822">
    <property type="entry name" value="PKS_KR"/>
    <property type="match status" value="1"/>
</dbReference>
<dbReference type="NCBIfam" id="NF006114">
    <property type="entry name" value="PRK08263.1"/>
    <property type="match status" value="1"/>
</dbReference>
<dbReference type="InterPro" id="IPR036291">
    <property type="entry name" value="NAD(P)-bd_dom_sf"/>
</dbReference>
<evidence type="ECO:0000259" key="4">
    <source>
        <dbReference type="SMART" id="SM00822"/>
    </source>
</evidence>
<organism evidence="5 6">
    <name type="scientific">Dyella humi</name>
    <dbReference type="NCBI Taxonomy" id="1770547"/>
    <lineage>
        <taxon>Bacteria</taxon>
        <taxon>Pseudomonadati</taxon>
        <taxon>Pseudomonadota</taxon>
        <taxon>Gammaproteobacteria</taxon>
        <taxon>Lysobacterales</taxon>
        <taxon>Rhodanobacteraceae</taxon>
        <taxon>Dyella</taxon>
    </lineage>
</organism>
<keyword evidence="6" id="KW-1185">Reference proteome</keyword>
<protein>
    <submittedName>
        <fullName evidence="5">SDR family NAD(P)-dependent oxidoreductase</fullName>
    </submittedName>
</protein>
<sequence length="283" mass="30443">MIGDNSVWLITGSSSGLGRALAEKVLERGYRVVATARKADAVRDLVGHYGDRAIAVTLDVTQSEQITAAVKTAYDTFGHIDVLVNNAGYGYIGAIEEGEDAEIRAQFDTNVHGVIALMQAVLPGMRQRGKGHIVNVSSIGGLTTFPNVGYYHASKYALEGLSETLAKEVAPFGIGVTVVEPGAFRTDFRGRSIRQSNIRLPEFADTLGKQRNALLQSHGKQHNDPAKGAVAIIEAIKAKNPPLHLLLGADALDLARKQLAALAKSFDEWETLTRSTEFDEAAY</sequence>
<dbReference type="Pfam" id="PF00106">
    <property type="entry name" value="adh_short"/>
    <property type="match status" value="1"/>
</dbReference>
<dbReference type="PRINTS" id="PR00080">
    <property type="entry name" value="SDRFAMILY"/>
</dbReference>
<evidence type="ECO:0000313" key="6">
    <source>
        <dbReference type="Proteomes" id="UP001620409"/>
    </source>
</evidence>
<comment type="caution">
    <text evidence="5">The sequence shown here is derived from an EMBL/GenBank/DDBJ whole genome shotgun (WGS) entry which is preliminary data.</text>
</comment>
<dbReference type="InterPro" id="IPR002347">
    <property type="entry name" value="SDR_fam"/>
</dbReference>
<dbReference type="PRINTS" id="PR00081">
    <property type="entry name" value="GDHRDH"/>
</dbReference>
<keyword evidence="2" id="KW-0560">Oxidoreductase</keyword>
<reference evidence="5 6" key="1">
    <citation type="submission" date="2020-10" db="EMBL/GenBank/DDBJ databases">
        <title>Phylogeny of dyella-like bacteria.</title>
        <authorList>
            <person name="Fu J."/>
        </authorList>
    </citation>
    <scope>NUCLEOTIDE SEQUENCE [LARGE SCALE GENOMIC DNA]</scope>
    <source>
        <strain evidence="5 6">DHG40</strain>
    </source>
</reference>
<dbReference type="InterPro" id="IPR057326">
    <property type="entry name" value="KR_dom"/>
</dbReference>
<dbReference type="SUPFAM" id="SSF51735">
    <property type="entry name" value="NAD(P)-binding Rossmann-fold domains"/>
    <property type="match status" value="1"/>
</dbReference>
<evidence type="ECO:0000313" key="5">
    <source>
        <dbReference type="EMBL" id="MFK2853197.1"/>
    </source>
</evidence>
<evidence type="ECO:0000256" key="3">
    <source>
        <dbReference type="RuleBase" id="RU000363"/>
    </source>
</evidence>
<dbReference type="PANTHER" id="PTHR43976:SF16">
    <property type="entry name" value="SHORT-CHAIN DEHYDROGENASE_REDUCTASE FAMILY PROTEIN"/>
    <property type="match status" value="1"/>
</dbReference>
<name>A0ABW8IDG7_9GAMM</name>
<dbReference type="PANTHER" id="PTHR43976">
    <property type="entry name" value="SHORT CHAIN DEHYDROGENASE"/>
    <property type="match status" value="1"/>
</dbReference>
<dbReference type="CDD" id="cd05374">
    <property type="entry name" value="17beta-HSD-like_SDR_c"/>
    <property type="match status" value="1"/>
</dbReference>